<dbReference type="EMBL" id="LT934121">
    <property type="protein sequence ID" value="VAI46873.1"/>
    <property type="molecule type" value="Genomic_DNA"/>
</dbReference>
<sequence>MGHRRRPRPRSLVFGLHGTRRLSTRSHRSSILRGCTKPRELDDLDRNGDLENEVVNLGSWIGTGDNCCFRSLYYIWPSCAIIIQRKRELDEDVPDHTLVAAATINIIGHNYYSIRITSTRSCSLINCSFAPAIQQPQWHPPLAPTTPPRPTSTWKRKCPR</sequence>
<dbReference type="Gramene" id="TRITD6Av1G139200.1">
    <property type="protein sequence ID" value="TRITD6Av1G139200.1"/>
    <property type="gene ID" value="TRITD6Av1G139200"/>
</dbReference>
<keyword evidence="3" id="KW-1185">Reference proteome</keyword>
<reference evidence="2 3" key="1">
    <citation type="submission" date="2017-09" db="EMBL/GenBank/DDBJ databases">
        <authorList>
            <consortium name="International Durum Wheat Genome Sequencing Consortium (IDWGSC)"/>
            <person name="Milanesi L."/>
        </authorList>
    </citation>
    <scope>NUCLEOTIDE SEQUENCE [LARGE SCALE GENOMIC DNA]</scope>
    <source>
        <strain evidence="3">cv. Svevo</strain>
    </source>
</reference>
<proteinExistence type="predicted"/>
<feature type="region of interest" description="Disordered" evidence="1">
    <location>
        <begin position="138"/>
        <end position="160"/>
    </location>
</feature>
<feature type="compositionally biased region" description="Pro residues" evidence="1">
    <location>
        <begin position="138"/>
        <end position="150"/>
    </location>
</feature>
<dbReference type="AlphaFoldDB" id="A0A9R1B0F5"/>
<name>A0A9R1B0F5_TRITD</name>
<dbReference type="Proteomes" id="UP000324705">
    <property type="component" value="Chromosome 6A"/>
</dbReference>
<organism evidence="2 3">
    <name type="scientific">Triticum turgidum subsp. durum</name>
    <name type="common">Durum wheat</name>
    <name type="synonym">Triticum durum</name>
    <dbReference type="NCBI Taxonomy" id="4567"/>
    <lineage>
        <taxon>Eukaryota</taxon>
        <taxon>Viridiplantae</taxon>
        <taxon>Streptophyta</taxon>
        <taxon>Embryophyta</taxon>
        <taxon>Tracheophyta</taxon>
        <taxon>Spermatophyta</taxon>
        <taxon>Magnoliopsida</taxon>
        <taxon>Liliopsida</taxon>
        <taxon>Poales</taxon>
        <taxon>Poaceae</taxon>
        <taxon>BOP clade</taxon>
        <taxon>Pooideae</taxon>
        <taxon>Triticodae</taxon>
        <taxon>Triticeae</taxon>
        <taxon>Triticinae</taxon>
        <taxon>Triticum</taxon>
    </lineage>
</organism>
<evidence type="ECO:0000313" key="3">
    <source>
        <dbReference type="Proteomes" id="UP000324705"/>
    </source>
</evidence>
<evidence type="ECO:0000256" key="1">
    <source>
        <dbReference type="SAM" id="MobiDB-lite"/>
    </source>
</evidence>
<gene>
    <name evidence="2" type="ORF">TRITD_6Av1G139200</name>
</gene>
<accession>A0A9R1B0F5</accession>
<protein>
    <submittedName>
        <fullName evidence="2">Uncharacterized protein</fullName>
    </submittedName>
</protein>
<evidence type="ECO:0000313" key="2">
    <source>
        <dbReference type="EMBL" id="VAI46873.1"/>
    </source>
</evidence>